<dbReference type="GO" id="GO:0005840">
    <property type="term" value="C:ribosome"/>
    <property type="evidence" value="ECO:0007669"/>
    <property type="project" value="UniProtKB-KW"/>
</dbReference>
<organism evidence="3 4">
    <name type="scientific">Tenuibacillus multivorans</name>
    <dbReference type="NCBI Taxonomy" id="237069"/>
    <lineage>
        <taxon>Bacteria</taxon>
        <taxon>Bacillati</taxon>
        <taxon>Bacillota</taxon>
        <taxon>Bacilli</taxon>
        <taxon>Bacillales</taxon>
        <taxon>Bacillaceae</taxon>
        <taxon>Tenuibacillus</taxon>
    </lineage>
</organism>
<dbReference type="InterPro" id="IPR008991">
    <property type="entry name" value="Translation_prot_SH3-like_sf"/>
</dbReference>
<dbReference type="SUPFAM" id="SSF50104">
    <property type="entry name" value="Translation proteins SH3-like domain"/>
    <property type="match status" value="1"/>
</dbReference>
<dbReference type="GO" id="GO:1990904">
    <property type="term" value="C:ribonucleoprotein complex"/>
    <property type="evidence" value="ECO:0007669"/>
    <property type="project" value="UniProtKB-KW"/>
</dbReference>
<dbReference type="Gene3D" id="2.30.30.30">
    <property type="match status" value="1"/>
</dbReference>
<dbReference type="InterPro" id="IPR041985">
    <property type="entry name" value="Ribosomal_eL14_KOW"/>
</dbReference>
<gene>
    <name evidence="3" type="ORF">SAMN05216498_0168</name>
</gene>
<accession>A0A1H0F792</accession>
<dbReference type="OrthoDB" id="5244at2"/>
<evidence type="ECO:0000313" key="4">
    <source>
        <dbReference type="Proteomes" id="UP000199334"/>
    </source>
</evidence>
<evidence type="ECO:0000313" key="3">
    <source>
        <dbReference type="EMBL" id="SDN90460.1"/>
    </source>
</evidence>
<keyword evidence="4" id="KW-1185">Reference proteome</keyword>
<dbReference type="STRING" id="237069.SAMN05216498_0168"/>
<dbReference type="AlphaFoldDB" id="A0A1H0F792"/>
<dbReference type="InterPro" id="IPR014722">
    <property type="entry name" value="Rib_uL2_dom2"/>
</dbReference>
<sequence>MVDGESGSPRVGQLVKINRGREVDQYAIIIGVVDETFVLLADGDKRKFDRPKRKNIHHVDLLDYISPEVEKSMIETGRVTNGKLRFAISKFVNEELTDWKKGDSLYGER</sequence>
<keyword evidence="2" id="KW-0687">Ribonucleoprotein</keyword>
<dbReference type="EMBL" id="FNIG01000011">
    <property type="protein sequence ID" value="SDN90460.1"/>
    <property type="molecule type" value="Genomic_DNA"/>
</dbReference>
<reference evidence="3 4" key="1">
    <citation type="submission" date="2016-10" db="EMBL/GenBank/DDBJ databases">
        <authorList>
            <person name="de Groot N.N."/>
        </authorList>
    </citation>
    <scope>NUCLEOTIDE SEQUENCE [LARGE SCALE GENOMIC DNA]</scope>
    <source>
        <strain evidence="3 4">CGMCC 1.3442</strain>
    </source>
</reference>
<evidence type="ECO:0000256" key="2">
    <source>
        <dbReference type="ARBA" id="ARBA00023274"/>
    </source>
</evidence>
<evidence type="ECO:0008006" key="5">
    <source>
        <dbReference type="Google" id="ProtNLM"/>
    </source>
</evidence>
<dbReference type="RefSeq" id="WP_093857729.1">
    <property type="nucleotide sequence ID" value="NZ_BJVZ01000019.1"/>
</dbReference>
<evidence type="ECO:0000256" key="1">
    <source>
        <dbReference type="ARBA" id="ARBA00022980"/>
    </source>
</evidence>
<name>A0A1H0F792_9BACI</name>
<dbReference type="CDD" id="cd06088">
    <property type="entry name" value="KOW_RPL14"/>
    <property type="match status" value="1"/>
</dbReference>
<dbReference type="Proteomes" id="UP000199334">
    <property type="component" value="Unassembled WGS sequence"/>
</dbReference>
<protein>
    <recommendedName>
        <fullName evidence="5">Ribosomal protein L14E/L6E/L27E</fullName>
    </recommendedName>
</protein>
<proteinExistence type="predicted"/>
<keyword evidence="1" id="KW-0689">Ribosomal protein</keyword>